<sequence length="367" mass="41820">MTEKSNVYSLGVVLAELLTGRQVVSFDRPEEEKNLAPYFLSAIQEDLLLQILDQNLLGRDKIEQLKRVAKLSVWCLSEKREERPSMEEVATELEALRSVENHSRTDEDLNHEKLEHLFNCTTSSNFNGGFLVRHKLSRDYLDIETVRIFPAEDLQRATNNYEEGNIIGRGRYGTVYKENLPDYGVVAIKKSRIIYQGKIEKYINEVQIVSQINHRNVVKILGCCLETEVPLQVYEFITNGTLFSHIHDPILASNFSWEMRIKVAAETASALAYLHMVPIIHGDIKNANILLDQTYTAKVSDFGASRFDTLDDSVLNTLVQGTKGYLDPEYLHFGQLTKKSDVYSFGVVLAELLTTKKAFSHDRPEED</sequence>
<proteinExistence type="predicted"/>
<dbReference type="InterPro" id="IPR008271">
    <property type="entry name" value="Ser/Thr_kinase_AS"/>
</dbReference>
<dbReference type="Proteomes" id="UP000594638">
    <property type="component" value="Unassembled WGS sequence"/>
</dbReference>
<dbReference type="GO" id="GO:0005524">
    <property type="term" value="F:ATP binding"/>
    <property type="evidence" value="ECO:0007669"/>
    <property type="project" value="UniProtKB-KW"/>
</dbReference>
<dbReference type="EMBL" id="CACTIH010004102">
    <property type="protein sequence ID" value="CAA2989451.1"/>
    <property type="molecule type" value="Genomic_DNA"/>
</dbReference>
<evidence type="ECO:0000256" key="1">
    <source>
        <dbReference type="ARBA" id="ARBA00022741"/>
    </source>
</evidence>
<dbReference type="PANTHER" id="PTHR27005:SF283">
    <property type="entry name" value="OS02G0633066 PROTEIN"/>
    <property type="match status" value="1"/>
</dbReference>
<dbReference type="SUPFAM" id="SSF56112">
    <property type="entry name" value="Protein kinase-like (PK-like)"/>
    <property type="match status" value="2"/>
</dbReference>
<keyword evidence="2" id="KW-0067">ATP-binding</keyword>
<keyword evidence="6" id="KW-0418">Kinase</keyword>
<evidence type="ECO:0000256" key="2">
    <source>
        <dbReference type="ARBA" id="ARBA00022840"/>
    </source>
</evidence>
<accession>A0A8S0SCS9</accession>
<dbReference type="InterPro" id="IPR011009">
    <property type="entry name" value="Kinase-like_dom_sf"/>
</dbReference>
<name>A0A8S0SCS9_OLEEU</name>
<comment type="catalytic activity">
    <reaction evidence="3">
        <text>L-seryl-[protein] + ATP = O-phospho-L-seryl-[protein] + ADP + H(+)</text>
        <dbReference type="Rhea" id="RHEA:17989"/>
        <dbReference type="Rhea" id="RHEA-COMP:9863"/>
        <dbReference type="Rhea" id="RHEA-COMP:11604"/>
        <dbReference type="ChEBI" id="CHEBI:15378"/>
        <dbReference type="ChEBI" id="CHEBI:29999"/>
        <dbReference type="ChEBI" id="CHEBI:30616"/>
        <dbReference type="ChEBI" id="CHEBI:83421"/>
        <dbReference type="ChEBI" id="CHEBI:456216"/>
    </reaction>
</comment>
<evidence type="ECO:0000259" key="5">
    <source>
        <dbReference type="PROSITE" id="PS50011"/>
    </source>
</evidence>
<feature type="domain" description="Protein kinase" evidence="5">
    <location>
        <begin position="1"/>
        <end position="96"/>
    </location>
</feature>
<keyword evidence="6" id="KW-0675">Receptor</keyword>
<feature type="domain" description="Protein kinase" evidence="5">
    <location>
        <begin position="161"/>
        <end position="367"/>
    </location>
</feature>
<evidence type="ECO:0000313" key="7">
    <source>
        <dbReference type="Proteomes" id="UP000594638"/>
    </source>
</evidence>
<dbReference type="Gene3D" id="3.30.200.20">
    <property type="entry name" value="Phosphorylase Kinase, domain 1"/>
    <property type="match status" value="1"/>
</dbReference>
<dbReference type="Pfam" id="PF00069">
    <property type="entry name" value="Pkinase"/>
    <property type="match status" value="1"/>
</dbReference>
<dbReference type="OrthoDB" id="4062651at2759"/>
<protein>
    <submittedName>
        <fullName evidence="6">Wall-associated receptor kinase 2-like</fullName>
    </submittedName>
</protein>
<keyword evidence="6" id="KW-0808">Transferase</keyword>
<reference evidence="6 7" key="1">
    <citation type="submission" date="2019-12" db="EMBL/GenBank/DDBJ databases">
        <authorList>
            <person name="Alioto T."/>
            <person name="Alioto T."/>
            <person name="Gomez Garrido J."/>
        </authorList>
    </citation>
    <scope>NUCLEOTIDE SEQUENCE [LARGE SCALE GENOMIC DNA]</scope>
</reference>
<dbReference type="PROSITE" id="PS50011">
    <property type="entry name" value="PROTEIN_KINASE_DOM"/>
    <property type="match status" value="2"/>
</dbReference>
<evidence type="ECO:0000256" key="4">
    <source>
        <dbReference type="ARBA" id="ARBA00047951"/>
    </source>
</evidence>
<dbReference type="Gene3D" id="1.10.510.10">
    <property type="entry name" value="Transferase(Phosphotransferase) domain 1"/>
    <property type="match status" value="2"/>
</dbReference>
<keyword evidence="1" id="KW-0547">Nucleotide-binding</keyword>
<dbReference type="AlphaFoldDB" id="A0A8S0SCS9"/>
<dbReference type="GO" id="GO:0005886">
    <property type="term" value="C:plasma membrane"/>
    <property type="evidence" value="ECO:0007669"/>
    <property type="project" value="TreeGrafter"/>
</dbReference>
<dbReference type="Gramene" id="OE9A057638T1">
    <property type="protein sequence ID" value="OE9A057638C1"/>
    <property type="gene ID" value="OE9A057638"/>
</dbReference>
<dbReference type="GO" id="GO:0007166">
    <property type="term" value="P:cell surface receptor signaling pathway"/>
    <property type="evidence" value="ECO:0007669"/>
    <property type="project" value="InterPro"/>
</dbReference>
<keyword evidence="7" id="KW-1185">Reference proteome</keyword>
<evidence type="ECO:0000313" key="6">
    <source>
        <dbReference type="EMBL" id="CAA2989451.1"/>
    </source>
</evidence>
<organism evidence="6 7">
    <name type="scientific">Olea europaea subsp. europaea</name>
    <dbReference type="NCBI Taxonomy" id="158383"/>
    <lineage>
        <taxon>Eukaryota</taxon>
        <taxon>Viridiplantae</taxon>
        <taxon>Streptophyta</taxon>
        <taxon>Embryophyta</taxon>
        <taxon>Tracheophyta</taxon>
        <taxon>Spermatophyta</taxon>
        <taxon>Magnoliopsida</taxon>
        <taxon>eudicotyledons</taxon>
        <taxon>Gunneridae</taxon>
        <taxon>Pentapetalae</taxon>
        <taxon>asterids</taxon>
        <taxon>lamiids</taxon>
        <taxon>Lamiales</taxon>
        <taxon>Oleaceae</taxon>
        <taxon>Oleeae</taxon>
        <taxon>Olea</taxon>
    </lineage>
</organism>
<comment type="catalytic activity">
    <reaction evidence="4">
        <text>L-threonyl-[protein] + ATP = O-phospho-L-threonyl-[protein] + ADP + H(+)</text>
        <dbReference type="Rhea" id="RHEA:46608"/>
        <dbReference type="Rhea" id="RHEA-COMP:11060"/>
        <dbReference type="Rhea" id="RHEA-COMP:11605"/>
        <dbReference type="ChEBI" id="CHEBI:15378"/>
        <dbReference type="ChEBI" id="CHEBI:30013"/>
        <dbReference type="ChEBI" id="CHEBI:30616"/>
        <dbReference type="ChEBI" id="CHEBI:61977"/>
        <dbReference type="ChEBI" id="CHEBI:456216"/>
    </reaction>
</comment>
<gene>
    <name evidence="6" type="ORF">OLEA9_A057638</name>
</gene>
<dbReference type="GO" id="GO:0004674">
    <property type="term" value="F:protein serine/threonine kinase activity"/>
    <property type="evidence" value="ECO:0007669"/>
    <property type="project" value="TreeGrafter"/>
</dbReference>
<dbReference type="SMART" id="SM00220">
    <property type="entry name" value="S_TKc"/>
    <property type="match status" value="1"/>
</dbReference>
<dbReference type="PROSITE" id="PS00108">
    <property type="entry name" value="PROTEIN_KINASE_ST"/>
    <property type="match status" value="1"/>
</dbReference>
<dbReference type="InterPro" id="IPR000719">
    <property type="entry name" value="Prot_kinase_dom"/>
</dbReference>
<comment type="caution">
    <text evidence="6">The sequence shown here is derived from an EMBL/GenBank/DDBJ whole genome shotgun (WGS) entry which is preliminary data.</text>
</comment>
<dbReference type="InterPro" id="IPR045274">
    <property type="entry name" value="WAK-like"/>
</dbReference>
<dbReference type="PANTHER" id="PTHR27005">
    <property type="entry name" value="WALL-ASSOCIATED RECEPTOR KINASE-LIKE 21"/>
    <property type="match status" value="1"/>
</dbReference>
<evidence type="ECO:0000256" key="3">
    <source>
        <dbReference type="ARBA" id="ARBA00047558"/>
    </source>
</evidence>